<name>A0A9D0YWC6_9FIRM</name>
<evidence type="ECO:0000256" key="3">
    <source>
        <dbReference type="SAM" id="Phobius"/>
    </source>
</evidence>
<sequence>MSYDDMLRNMEYLREKADVSYEEAEELLKKYDGNVMRALVELERQGRVYPRGGAQGSAQGGAAQPEPNRAHKDKTVKKTASQFISDAMRHRVIVERGPKDEREVVANLSAPYCAGAAVIAPHLLLGSVALMFVLGYRVRVKKTPKGQGTTPEDVEAFVDRTVSNIKTTASSFAQTARESGLGREEKDEDARGGAQSAPKDDDEGGEVTIE</sequence>
<evidence type="ECO:0008006" key="6">
    <source>
        <dbReference type="Google" id="ProtNLM"/>
    </source>
</evidence>
<proteinExistence type="predicted"/>
<comment type="caution">
    <text evidence="4">The sequence shown here is derived from an EMBL/GenBank/DDBJ whole genome shotgun (WGS) entry which is preliminary data.</text>
</comment>
<feature type="coiled-coil region" evidence="1">
    <location>
        <begin position="14"/>
        <end position="41"/>
    </location>
</feature>
<keyword evidence="3" id="KW-0472">Membrane</keyword>
<feature type="region of interest" description="Disordered" evidence="2">
    <location>
        <begin position="168"/>
        <end position="210"/>
    </location>
</feature>
<reference evidence="4" key="2">
    <citation type="journal article" date="2021" name="PeerJ">
        <title>Extensive microbial diversity within the chicken gut microbiome revealed by metagenomics and culture.</title>
        <authorList>
            <person name="Gilroy R."/>
            <person name="Ravi A."/>
            <person name="Getino M."/>
            <person name="Pursley I."/>
            <person name="Horton D.L."/>
            <person name="Alikhan N.F."/>
            <person name="Baker D."/>
            <person name="Gharbi K."/>
            <person name="Hall N."/>
            <person name="Watson M."/>
            <person name="Adriaenssens E.M."/>
            <person name="Foster-Nyarko E."/>
            <person name="Jarju S."/>
            <person name="Secka A."/>
            <person name="Antonio M."/>
            <person name="Oren A."/>
            <person name="Chaudhuri R.R."/>
            <person name="La Ragione R."/>
            <person name="Hildebrand F."/>
            <person name="Pallen M.J."/>
        </authorList>
    </citation>
    <scope>NUCLEOTIDE SEQUENCE</scope>
    <source>
        <strain evidence="4">ChiHile30-977</strain>
    </source>
</reference>
<dbReference type="EMBL" id="DVFI01000078">
    <property type="protein sequence ID" value="HIQ62934.1"/>
    <property type="molecule type" value="Genomic_DNA"/>
</dbReference>
<keyword evidence="1" id="KW-0175">Coiled coil</keyword>
<evidence type="ECO:0000256" key="2">
    <source>
        <dbReference type="SAM" id="MobiDB-lite"/>
    </source>
</evidence>
<evidence type="ECO:0000256" key="1">
    <source>
        <dbReference type="SAM" id="Coils"/>
    </source>
</evidence>
<feature type="compositionally biased region" description="Basic and acidic residues" evidence="2">
    <location>
        <begin position="180"/>
        <end position="191"/>
    </location>
</feature>
<keyword evidence="3" id="KW-1133">Transmembrane helix</keyword>
<feature type="transmembrane region" description="Helical" evidence="3">
    <location>
        <begin position="109"/>
        <end position="136"/>
    </location>
</feature>
<protein>
    <recommendedName>
        <fullName evidence="6">DUF4342 domain-containing protein</fullName>
    </recommendedName>
</protein>
<dbReference type="Proteomes" id="UP000886819">
    <property type="component" value="Unassembled WGS sequence"/>
</dbReference>
<dbReference type="AlphaFoldDB" id="A0A9D0YWC6"/>
<evidence type="ECO:0000313" key="5">
    <source>
        <dbReference type="Proteomes" id="UP000886819"/>
    </source>
</evidence>
<accession>A0A9D0YWC6</accession>
<feature type="compositionally biased region" description="Polar residues" evidence="2">
    <location>
        <begin position="168"/>
        <end position="177"/>
    </location>
</feature>
<organism evidence="4 5">
    <name type="scientific">Candidatus Avichristensenella intestinipullorum</name>
    <dbReference type="NCBI Taxonomy" id="2840693"/>
    <lineage>
        <taxon>Bacteria</taxon>
        <taxon>Bacillati</taxon>
        <taxon>Bacillota</taxon>
        <taxon>Clostridia</taxon>
        <taxon>Candidatus Avichristensenella</taxon>
    </lineage>
</organism>
<reference evidence="4" key="1">
    <citation type="submission" date="2020-10" db="EMBL/GenBank/DDBJ databases">
        <authorList>
            <person name="Gilroy R."/>
        </authorList>
    </citation>
    <scope>NUCLEOTIDE SEQUENCE</scope>
    <source>
        <strain evidence="4">ChiHile30-977</strain>
    </source>
</reference>
<feature type="region of interest" description="Disordered" evidence="2">
    <location>
        <begin position="50"/>
        <end position="76"/>
    </location>
</feature>
<keyword evidence="3" id="KW-0812">Transmembrane</keyword>
<evidence type="ECO:0000313" key="4">
    <source>
        <dbReference type="EMBL" id="HIQ62934.1"/>
    </source>
</evidence>
<gene>
    <name evidence="4" type="ORF">IAA66_05030</name>
</gene>
<feature type="compositionally biased region" description="Acidic residues" evidence="2">
    <location>
        <begin position="200"/>
        <end position="210"/>
    </location>
</feature>